<dbReference type="GO" id="GO:0004563">
    <property type="term" value="F:beta-N-acetylhexosaminidase activity"/>
    <property type="evidence" value="ECO:0007669"/>
    <property type="project" value="UniProtKB-EC"/>
</dbReference>
<dbReference type="InterPro" id="IPR017853">
    <property type="entry name" value="GH"/>
</dbReference>
<evidence type="ECO:0000256" key="2">
    <source>
        <dbReference type="ARBA" id="ARBA00005336"/>
    </source>
</evidence>
<evidence type="ECO:0000313" key="8">
    <source>
        <dbReference type="EMBL" id="STY18207.1"/>
    </source>
</evidence>
<dbReference type="Gene3D" id="3.20.20.300">
    <property type="entry name" value="Glycoside hydrolase, family 3, N-terminal domain"/>
    <property type="match status" value="1"/>
</dbReference>
<dbReference type="OrthoDB" id="9786661at2"/>
<dbReference type="STRING" id="45072.Lqua_3226"/>
<dbReference type="PANTHER" id="PTHR30480">
    <property type="entry name" value="BETA-HEXOSAMINIDASE-RELATED"/>
    <property type="match status" value="1"/>
</dbReference>
<organism evidence="8 10">
    <name type="scientific">Legionella quateirensis</name>
    <dbReference type="NCBI Taxonomy" id="45072"/>
    <lineage>
        <taxon>Bacteria</taxon>
        <taxon>Pseudomonadati</taxon>
        <taxon>Pseudomonadota</taxon>
        <taxon>Gammaproteobacteria</taxon>
        <taxon>Legionellales</taxon>
        <taxon>Legionellaceae</taxon>
        <taxon>Legionella</taxon>
    </lineage>
</organism>
<dbReference type="AlphaFoldDB" id="A0A378KXI0"/>
<dbReference type="PANTHER" id="PTHR30480:SF13">
    <property type="entry name" value="BETA-HEXOSAMINIDASE"/>
    <property type="match status" value="1"/>
</dbReference>
<evidence type="ECO:0000256" key="1">
    <source>
        <dbReference type="ARBA" id="ARBA00001231"/>
    </source>
</evidence>
<feature type="domain" description="Glycoside hydrolase family 3 N-terminal" evidence="6">
    <location>
        <begin position="25"/>
        <end position="371"/>
    </location>
</feature>
<evidence type="ECO:0000259" key="6">
    <source>
        <dbReference type="Pfam" id="PF00933"/>
    </source>
</evidence>
<dbReference type="InterPro" id="IPR036962">
    <property type="entry name" value="Glyco_hydro_3_N_sf"/>
</dbReference>
<dbReference type="InterPro" id="IPR050226">
    <property type="entry name" value="NagZ_Beta-hexosaminidase"/>
</dbReference>
<evidence type="ECO:0000256" key="5">
    <source>
        <dbReference type="ARBA" id="ARBA00023295"/>
    </source>
</evidence>
<keyword evidence="5" id="KW-0326">Glycosidase</keyword>
<dbReference type="Proteomes" id="UP000054639">
    <property type="component" value="Unassembled WGS sequence"/>
</dbReference>
<dbReference type="GO" id="GO:0009254">
    <property type="term" value="P:peptidoglycan turnover"/>
    <property type="evidence" value="ECO:0007669"/>
    <property type="project" value="TreeGrafter"/>
</dbReference>
<comment type="similarity">
    <text evidence="2">Belongs to the glycosyl hydrolase 3 family.</text>
</comment>
<reference evidence="7 9" key="1">
    <citation type="submission" date="2015-11" db="EMBL/GenBank/DDBJ databases">
        <title>Genomic analysis of 38 Legionella species identifies large and diverse effector repertoires.</title>
        <authorList>
            <person name="Burstein D."/>
            <person name="Amaro F."/>
            <person name="Zusman T."/>
            <person name="Lifshitz Z."/>
            <person name="Cohen O."/>
            <person name="Gilbert J.A."/>
            <person name="Pupko T."/>
            <person name="Shuman H.A."/>
            <person name="Segal G."/>
        </authorList>
    </citation>
    <scope>NUCLEOTIDE SEQUENCE [LARGE SCALE GENOMIC DNA]</scope>
    <source>
        <strain evidence="7 9">ATCC 49507</strain>
    </source>
</reference>
<dbReference type="Pfam" id="PF00933">
    <property type="entry name" value="Glyco_hydro_3"/>
    <property type="match status" value="1"/>
</dbReference>
<keyword evidence="9" id="KW-1185">Reference proteome</keyword>
<dbReference type="InterPro" id="IPR001764">
    <property type="entry name" value="Glyco_hydro_3_N"/>
</dbReference>
<sequence length="379" mass="42253">MFIYRIILTVLLGVFSTGFYAAEPTLRDKIGQMLILGFQGKEINEHSPIAVSIKQNNIGGVILFDFNQQSQTFDKNIGTPEQLKKLDQQLQEITEKANKLSHRENLPLFISIDYEGGQVIRLSPAYGFPDIPSAKTVGTMPLVEAKSIAKLMVVTMNTSGINLDFFPDLDVNVNPDNPIIGKKERSFSSDPAVVSQYASVFTEQFLDNHIQCAYKHFPGHGSSFADSHLGFVDVTDTWSAQELIPFAKQIRQPKHCGMVMIAHIVNRKLDATGLPASLSFKIITGLLRHDLKFDGVVITDDLQMKAITNHYGLAKALTLSINAGADMLIFGNQLVQQFQDPKEIIDIIEQKVHSGDISEQRINEAYQRIVRMKKSLGNY</sequence>
<comment type="catalytic activity">
    <reaction evidence="1">
        <text>Hydrolysis of terminal non-reducing N-acetyl-D-hexosamine residues in N-acetyl-beta-D-hexosaminides.</text>
        <dbReference type="EC" id="3.2.1.52"/>
    </reaction>
</comment>
<dbReference type="SUPFAM" id="SSF51445">
    <property type="entry name" value="(Trans)glycosidases"/>
    <property type="match status" value="1"/>
</dbReference>
<dbReference type="Proteomes" id="UP000254230">
    <property type="component" value="Unassembled WGS sequence"/>
</dbReference>
<evidence type="ECO:0000256" key="3">
    <source>
        <dbReference type="ARBA" id="ARBA00012663"/>
    </source>
</evidence>
<name>A0A378KXI0_9GAMM</name>
<evidence type="ECO:0000313" key="9">
    <source>
        <dbReference type="Proteomes" id="UP000054639"/>
    </source>
</evidence>
<dbReference type="EMBL" id="LNYR01000048">
    <property type="protein sequence ID" value="KTD43325.1"/>
    <property type="molecule type" value="Genomic_DNA"/>
</dbReference>
<proteinExistence type="inferred from homology"/>
<evidence type="ECO:0000313" key="10">
    <source>
        <dbReference type="Proteomes" id="UP000254230"/>
    </source>
</evidence>
<keyword evidence="4 8" id="KW-0378">Hydrolase</keyword>
<dbReference type="EC" id="3.2.1.52" evidence="3"/>
<accession>A0A378KXI0</accession>
<dbReference type="RefSeq" id="WP_058475343.1">
    <property type="nucleotide sequence ID" value="NZ_CAAAIL010000010.1"/>
</dbReference>
<gene>
    <name evidence="8" type="primary">ybbD</name>
    <name evidence="7" type="ORF">Lqua_3226</name>
    <name evidence="8" type="ORF">NCTC12376_02024</name>
</gene>
<protein>
    <recommendedName>
        <fullName evidence="3">beta-N-acetylhexosaminidase</fullName>
        <ecNumber evidence="3">3.2.1.52</ecNumber>
    </recommendedName>
</protein>
<dbReference type="EMBL" id="UGOW01000001">
    <property type="protein sequence ID" value="STY18207.1"/>
    <property type="molecule type" value="Genomic_DNA"/>
</dbReference>
<dbReference type="GO" id="GO:0005975">
    <property type="term" value="P:carbohydrate metabolic process"/>
    <property type="evidence" value="ECO:0007669"/>
    <property type="project" value="InterPro"/>
</dbReference>
<reference evidence="8 10" key="2">
    <citation type="submission" date="2018-06" db="EMBL/GenBank/DDBJ databases">
        <authorList>
            <consortium name="Pathogen Informatics"/>
            <person name="Doyle S."/>
        </authorList>
    </citation>
    <scope>NUCLEOTIDE SEQUENCE [LARGE SCALE GENOMIC DNA]</scope>
    <source>
        <strain evidence="8 10">NCTC12376</strain>
    </source>
</reference>
<evidence type="ECO:0000256" key="4">
    <source>
        <dbReference type="ARBA" id="ARBA00022801"/>
    </source>
</evidence>
<evidence type="ECO:0000313" key="7">
    <source>
        <dbReference type="EMBL" id="KTD43325.1"/>
    </source>
</evidence>